<name>A0ABV1JDE5_9ACTN</name>
<comment type="caution">
    <text evidence="8">The sequence shown here is derived from an EMBL/GenBank/DDBJ whole genome shotgun (WGS) entry which is preliminary data.</text>
</comment>
<comment type="subcellular location">
    <subcellularLocation>
        <location evidence="1">Cell membrane</location>
        <topology evidence="1">Multi-pass membrane protein</topology>
    </subcellularLocation>
</comment>
<evidence type="ECO:0000259" key="7">
    <source>
        <dbReference type="Pfam" id="PF00482"/>
    </source>
</evidence>
<evidence type="ECO:0000313" key="9">
    <source>
        <dbReference type="Proteomes" id="UP001487305"/>
    </source>
</evidence>
<reference evidence="8 9" key="1">
    <citation type="submission" date="2024-04" db="EMBL/GenBank/DDBJ databases">
        <title>Human intestinal bacterial collection.</title>
        <authorList>
            <person name="Pauvert C."/>
            <person name="Hitch T.C.A."/>
            <person name="Clavel T."/>
        </authorList>
    </citation>
    <scope>NUCLEOTIDE SEQUENCE [LARGE SCALE GENOMIC DNA]</scope>
    <source>
        <strain evidence="8 9">CLA-KB-H42</strain>
    </source>
</reference>
<dbReference type="InterPro" id="IPR042094">
    <property type="entry name" value="T2SS_GspF_sf"/>
</dbReference>
<accession>A0ABV1JDE5</accession>
<evidence type="ECO:0000256" key="6">
    <source>
        <dbReference type="SAM" id="Phobius"/>
    </source>
</evidence>
<protein>
    <submittedName>
        <fullName evidence="8">Type II secretion system F family protein</fullName>
    </submittedName>
</protein>
<feature type="transmembrane region" description="Helical" evidence="6">
    <location>
        <begin position="264"/>
        <end position="283"/>
    </location>
</feature>
<keyword evidence="9" id="KW-1185">Reference proteome</keyword>
<feature type="domain" description="Type II secretion system protein GspF" evidence="7">
    <location>
        <begin position="156"/>
        <end position="280"/>
    </location>
</feature>
<keyword evidence="4 6" id="KW-1133">Transmembrane helix</keyword>
<evidence type="ECO:0000256" key="2">
    <source>
        <dbReference type="ARBA" id="ARBA00022475"/>
    </source>
</evidence>
<keyword evidence="2" id="KW-1003">Cell membrane</keyword>
<evidence type="ECO:0000256" key="3">
    <source>
        <dbReference type="ARBA" id="ARBA00022692"/>
    </source>
</evidence>
<proteinExistence type="predicted"/>
<evidence type="ECO:0000313" key="8">
    <source>
        <dbReference type="EMBL" id="MEQ3362087.1"/>
    </source>
</evidence>
<gene>
    <name evidence="8" type="ORF">AAA083_03745</name>
</gene>
<organism evidence="8 9">
    <name type="scientific">Raoultibacter massiliensis</name>
    <dbReference type="NCBI Taxonomy" id="1852371"/>
    <lineage>
        <taxon>Bacteria</taxon>
        <taxon>Bacillati</taxon>
        <taxon>Actinomycetota</taxon>
        <taxon>Coriobacteriia</taxon>
        <taxon>Eggerthellales</taxon>
        <taxon>Eggerthellaceae</taxon>
        <taxon>Raoultibacter</taxon>
    </lineage>
</organism>
<dbReference type="PANTHER" id="PTHR35007">
    <property type="entry name" value="INTEGRAL MEMBRANE PROTEIN-RELATED"/>
    <property type="match status" value="1"/>
</dbReference>
<dbReference type="RefSeq" id="WP_102373635.1">
    <property type="nucleotide sequence ID" value="NZ_JBBNOP010000002.1"/>
</dbReference>
<dbReference type="PANTHER" id="PTHR35007:SF1">
    <property type="entry name" value="PILUS ASSEMBLY PROTEIN"/>
    <property type="match status" value="1"/>
</dbReference>
<feature type="transmembrane region" description="Helical" evidence="6">
    <location>
        <begin position="6"/>
        <end position="30"/>
    </location>
</feature>
<dbReference type="EMBL" id="JBBNOP010000002">
    <property type="protein sequence ID" value="MEQ3362087.1"/>
    <property type="molecule type" value="Genomic_DNA"/>
</dbReference>
<keyword evidence="5 6" id="KW-0472">Membrane</keyword>
<evidence type="ECO:0000256" key="5">
    <source>
        <dbReference type="ARBA" id="ARBA00023136"/>
    </source>
</evidence>
<sequence>MEIADALMLLAGCAAFFGGVAIFASIAPSVRRVRVSSSFRKEEAEEGTGLALLLRRGVPWCIPLARVALRIAFLESAFDEVVVTVRIRGYATTVERACSVWCAVSLGIVVAGTLIGASPVFGAALAVCLSIACRFAAERNREARIKAMREEVPNALRAMESCFFAGLSLMQTFQHLADEASEPLAALFSQAAHGLEAGRTSHEVLGSLRNRASIPEISFIAIALEIQHDAGGSMKQVLEAARDSVESDLELRRALQVQTAQAKLSARVVTAMPFVLMALFSLITEDFLAPFFASGFGLALLAVAITMQVAGVLCVRNMLKVGFD</sequence>
<evidence type="ECO:0000256" key="1">
    <source>
        <dbReference type="ARBA" id="ARBA00004651"/>
    </source>
</evidence>
<dbReference type="Gene3D" id="1.20.81.30">
    <property type="entry name" value="Type II secretion system (T2SS), domain F"/>
    <property type="match status" value="1"/>
</dbReference>
<dbReference type="InterPro" id="IPR018076">
    <property type="entry name" value="T2SS_GspF_dom"/>
</dbReference>
<feature type="transmembrane region" description="Helical" evidence="6">
    <location>
        <begin position="289"/>
        <end position="315"/>
    </location>
</feature>
<dbReference type="Pfam" id="PF00482">
    <property type="entry name" value="T2SSF"/>
    <property type="match status" value="1"/>
</dbReference>
<dbReference type="Proteomes" id="UP001487305">
    <property type="component" value="Unassembled WGS sequence"/>
</dbReference>
<evidence type="ECO:0000256" key="4">
    <source>
        <dbReference type="ARBA" id="ARBA00022989"/>
    </source>
</evidence>
<keyword evidence="3 6" id="KW-0812">Transmembrane</keyword>